<protein>
    <submittedName>
        <fullName evidence="1">Isoaspartyl peptidase/L-asparaginase</fullName>
    </submittedName>
</protein>
<sequence>MEPVLAVHGGAGRWRRLEEGERERVFKALRDAVEGGLRAVASGGAVDAVVEAVRVLEDSGLFDAGVGSVYSISGRVQMDAGVMDGKTGRAGAVAAVEGVRNPIVLARRVMEETEHVLIAGEGAAELARAWGLAAPLTLFYNDGKNKRFEDMKREAAAGGWHYKKVLEVAKALGLGDTVGAVALDRDGNVAAATSTGGVWLKLDGRVGDSPIPGAGYWAENGVGAFSATGVGEYILLSLPSFRAAQLVKSGTAIDVAVREAVAYVTERFGPDTIGLLGIDSRGNIAAEFNTAGMARAWGRGREVKRAAIGGEDWP</sequence>
<reference evidence="1" key="1">
    <citation type="submission" date="2024-07" db="EMBL/GenBank/DDBJ databases">
        <title>Metagenome and Metagenome-Assembled Genomes of Archaea from a hot spring from the geothermal field of Los Azufres, Mexico.</title>
        <authorList>
            <person name="Marin-Paredes R."/>
            <person name="Martinez-Romero E."/>
            <person name="Servin-Garciduenas L.E."/>
        </authorList>
    </citation>
    <scope>NUCLEOTIDE SEQUENCE</scope>
</reference>
<name>A0ACC6V104_9CREN</name>
<evidence type="ECO:0000313" key="2">
    <source>
        <dbReference type="Proteomes" id="UP000033636"/>
    </source>
</evidence>
<proteinExistence type="predicted"/>
<comment type="caution">
    <text evidence="1">The sequence shown here is derived from an EMBL/GenBank/DDBJ whole genome shotgun (WGS) entry which is preliminary data.</text>
</comment>
<dbReference type="Proteomes" id="UP000033636">
    <property type="component" value="Unassembled WGS sequence"/>
</dbReference>
<organism evidence="1 2">
    <name type="scientific">Thermoproteus sp. AZ2</name>
    <dbReference type="NCBI Taxonomy" id="1609232"/>
    <lineage>
        <taxon>Archaea</taxon>
        <taxon>Thermoproteota</taxon>
        <taxon>Thermoprotei</taxon>
        <taxon>Thermoproteales</taxon>
        <taxon>Thermoproteaceae</taxon>
        <taxon>Thermoproteus</taxon>
    </lineage>
</organism>
<dbReference type="EMBL" id="JZWT02000013">
    <property type="protein sequence ID" value="MFB6490733.1"/>
    <property type="molecule type" value="Genomic_DNA"/>
</dbReference>
<accession>A0ACC6V104</accession>
<gene>
    <name evidence="1" type="ORF">TU35_005735</name>
</gene>
<evidence type="ECO:0000313" key="1">
    <source>
        <dbReference type="EMBL" id="MFB6490733.1"/>
    </source>
</evidence>